<sequence length="444" mass="49195">MDVDRPELRRAAGNFRGREPQPLHFLSPTPRRDWKWPVSNGWDTTPETRTLSRHCHTPPKCNSDNMCAARLGGMEAAFHDIKGPASQLQVAEHASSVPACRFRNFTTGKDQQSSKPNVQDEQQIFPLPKASFRAVFLADWLLTKPQRRPSDTPKAPLTQRLDATRERTKQLSAQVKSSLSALTPHENIYNIPNILTASRLIAAPVVGYLVLHEQHKWALILFAYAGVTDLIDGWMARRFNLQTVVGSVIDPMADKVLMTVLTVTLAVKGLLPVYLATLILGRDVALAIAAIYYRYASLPAPKTFSRYWDFSLPSAEVHPTTMSKLNTFLQLLLIGATLAMPVVTAHNHHLGPMADLGLEGVDLGNVMTAFQWVVAGTTVWSGLSYAYLKNVVKILGKDEALKVKQGRRGRAIIGVIYGSVVLMAAYLAVTKDKEREARKAEEEV</sequence>
<gene>
    <name evidence="1" type="ORF">M8818_002750</name>
</gene>
<protein>
    <submittedName>
        <fullName evidence="1">Uncharacterized protein</fullName>
    </submittedName>
</protein>
<reference evidence="1" key="1">
    <citation type="submission" date="2024-02" db="EMBL/GenBank/DDBJ databases">
        <title>Metagenome Assembled Genome of Zalaria obscura JY119.</title>
        <authorList>
            <person name="Vighnesh L."/>
            <person name="Jagadeeshwari U."/>
            <person name="Venkata Ramana C."/>
            <person name="Sasikala C."/>
        </authorList>
    </citation>
    <scope>NUCLEOTIDE SEQUENCE</scope>
    <source>
        <strain evidence="1">JY119</strain>
    </source>
</reference>
<comment type="caution">
    <text evidence="1">The sequence shown here is derived from an EMBL/GenBank/DDBJ whole genome shotgun (WGS) entry which is preliminary data.</text>
</comment>
<evidence type="ECO:0000313" key="2">
    <source>
        <dbReference type="Proteomes" id="UP001320706"/>
    </source>
</evidence>
<dbReference type="Proteomes" id="UP001320706">
    <property type="component" value="Unassembled WGS sequence"/>
</dbReference>
<name>A0ACC3SIP6_9PEZI</name>
<organism evidence="1 2">
    <name type="scientific">Zalaria obscura</name>
    <dbReference type="NCBI Taxonomy" id="2024903"/>
    <lineage>
        <taxon>Eukaryota</taxon>
        <taxon>Fungi</taxon>
        <taxon>Dikarya</taxon>
        <taxon>Ascomycota</taxon>
        <taxon>Pezizomycotina</taxon>
        <taxon>Dothideomycetes</taxon>
        <taxon>Dothideomycetidae</taxon>
        <taxon>Dothideales</taxon>
        <taxon>Zalariaceae</taxon>
        <taxon>Zalaria</taxon>
    </lineage>
</organism>
<proteinExistence type="predicted"/>
<dbReference type="EMBL" id="JAMKPW020000011">
    <property type="protein sequence ID" value="KAK8213449.1"/>
    <property type="molecule type" value="Genomic_DNA"/>
</dbReference>
<keyword evidence="2" id="KW-1185">Reference proteome</keyword>
<evidence type="ECO:0000313" key="1">
    <source>
        <dbReference type="EMBL" id="KAK8213449.1"/>
    </source>
</evidence>
<accession>A0ACC3SIP6</accession>